<reference evidence="1" key="2">
    <citation type="journal article" date="2021" name="PeerJ">
        <title>Extensive microbial diversity within the chicken gut microbiome revealed by metagenomics and culture.</title>
        <authorList>
            <person name="Gilroy R."/>
            <person name="Ravi A."/>
            <person name="Getino M."/>
            <person name="Pursley I."/>
            <person name="Horton D.L."/>
            <person name="Alikhan N.F."/>
            <person name="Baker D."/>
            <person name="Gharbi K."/>
            <person name="Hall N."/>
            <person name="Watson M."/>
            <person name="Adriaenssens E.M."/>
            <person name="Foster-Nyarko E."/>
            <person name="Jarju S."/>
            <person name="Secka A."/>
            <person name="Antonio M."/>
            <person name="Oren A."/>
            <person name="Chaudhuri R.R."/>
            <person name="La Ragione R."/>
            <person name="Hildebrand F."/>
            <person name="Pallen M.J."/>
        </authorList>
    </citation>
    <scope>NUCLEOTIDE SEQUENCE</scope>
    <source>
        <strain evidence="1">B2-22910</strain>
    </source>
</reference>
<organism evidence="1 2">
    <name type="scientific">Candidatus Cryptobacteroides faecavium</name>
    <dbReference type="NCBI Taxonomy" id="2840762"/>
    <lineage>
        <taxon>Bacteria</taxon>
        <taxon>Pseudomonadati</taxon>
        <taxon>Bacteroidota</taxon>
        <taxon>Bacteroidia</taxon>
        <taxon>Bacteroidales</taxon>
        <taxon>Candidatus Cryptobacteroides</taxon>
    </lineage>
</organism>
<dbReference type="Proteomes" id="UP000823603">
    <property type="component" value="Unassembled WGS sequence"/>
</dbReference>
<reference evidence="1" key="1">
    <citation type="submission" date="2020-10" db="EMBL/GenBank/DDBJ databases">
        <authorList>
            <person name="Gilroy R."/>
        </authorList>
    </citation>
    <scope>NUCLEOTIDE SEQUENCE</scope>
    <source>
        <strain evidence="1">B2-22910</strain>
    </source>
</reference>
<sequence length="385" mass="42558">MNIHPILSSFLAVIILAAIGSCSGGSGEADSLSTFRPLEETSETEDLIPYIDKMELVRLSDDPRLLFSDVAKMLIDREGHFYILDYGGKLVTVSPDGTFYRKFSGKGRASNEYMSIVDIALTDSELVILDGPKAKFFDLDVPSGCRVVDIPSEIPYDAVAPAGEDGLYLFSAFPAGSGDAGKEDDALLYKVSKDGSITGTYIPHEDCTFSMSNISQSCGNTYYLRPQDSRHVFYRLEGDAPVAACRIDFQGQGIPERYYYNEAGEDMMQYMMSDRYKLPMDLHETDSHFYFHASGPGASDCIFIYDKRSRRGIRWTNAPGSVTVMTPVLASDSDWFYTVLPELDPAMMELKGDPLYDSAAAMFSSAGQDVTSGPYIVKFRLKPID</sequence>
<gene>
    <name evidence="1" type="ORF">IAB82_07550</name>
</gene>
<comment type="caution">
    <text evidence="1">The sequence shown here is derived from an EMBL/GenBank/DDBJ whole genome shotgun (WGS) entry which is preliminary data.</text>
</comment>
<evidence type="ECO:0000313" key="2">
    <source>
        <dbReference type="Proteomes" id="UP000823603"/>
    </source>
</evidence>
<dbReference type="SUPFAM" id="SSF63829">
    <property type="entry name" value="Calcium-dependent phosphotriesterase"/>
    <property type="match status" value="1"/>
</dbReference>
<accession>A0A9D9IF92</accession>
<dbReference type="EMBL" id="JADIMB010000109">
    <property type="protein sequence ID" value="MBO8471629.1"/>
    <property type="molecule type" value="Genomic_DNA"/>
</dbReference>
<dbReference type="AlphaFoldDB" id="A0A9D9IF92"/>
<proteinExistence type="predicted"/>
<evidence type="ECO:0000313" key="1">
    <source>
        <dbReference type="EMBL" id="MBO8471629.1"/>
    </source>
</evidence>
<dbReference type="Pfam" id="PF17170">
    <property type="entry name" value="DUF5128"/>
    <property type="match status" value="1"/>
</dbReference>
<protein>
    <submittedName>
        <fullName evidence="1">6-bladed beta-propeller</fullName>
    </submittedName>
</protein>
<name>A0A9D9IF92_9BACT</name>